<dbReference type="PANTHER" id="PTHR18901">
    <property type="entry name" value="2-DEOXYGLUCOSE-6-PHOSPHATE PHOSPHATASE 2"/>
    <property type="match status" value="1"/>
</dbReference>
<organism evidence="1 2">
    <name type="scientific">Tumebacillus lipolyticus</name>
    <dbReference type="NCBI Taxonomy" id="1280370"/>
    <lineage>
        <taxon>Bacteria</taxon>
        <taxon>Bacillati</taxon>
        <taxon>Bacillota</taxon>
        <taxon>Bacilli</taxon>
        <taxon>Bacillales</taxon>
        <taxon>Alicyclobacillaceae</taxon>
        <taxon>Tumebacillus</taxon>
    </lineage>
</organism>
<dbReference type="SFLD" id="SFLDS00003">
    <property type="entry name" value="Haloacid_Dehalogenase"/>
    <property type="match status" value="1"/>
</dbReference>
<dbReference type="SFLD" id="SFLDG01135">
    <property type="entry name" value="C1.5.6:_HAD__Beta-PGM__Phospha"/>
    <property type="match status" value="1"/>
</dbReference>
<dbReference type="InterPro" id="IPR023198">
    <property type="entry name" value="PGP-like_dom2"/>
</dbReference>
<proteinExistence type="predicted"/>
<dbReference type="InterPro" id="IPR041492">
    <property type="entry name" value="HAD_2"/>
</dbReference>
<evidence type="ECO:0000313" key="1">
    <source>
        <dbReference type="EMBL" id="MFD2168600.1"/>
    </source>
</evidence>
<dbReference type="InterPro" id="IPR036412">
    <property type="entry name" value="HAD-like_sf"/>
</dbReference>
<reference evidence="2" key="1">
    <citation type="journal article" date="2019" name="Int. J. Syst. Evol. Microbiol.">
        <title>The Global Catalogue of Microorganisms (GCM) 10K type strain sequencing project: providing services to taxonomists for standard genome sequencing and annotation.</title>
        <authorList>
            <consortium name="The Broad Institute Genomics Platform"/>
            <consortium name="The Broad Institute Genome Sequencing Center for Infectious Disease"/>
            <person name="Wu L."/>
            <person name="Ma J."/>
        </authorList>
    </citation>
    <scope>NUCLEOTIDE SEQUENCE [LARGE SCALE GENOMIC DNA]</scope>
    <source>
        <strain evidence="2">CGMCC 1.13574</strain>
    </source>
</reference>
<dbReference type="Proteomes" id="UP001597343">
    <property type="component" value="Unassembled WGS sequence"/>
</dbReference>
<name>A0ABW4ZSP4_9BACL</name>
<dbReference type="Pfam" id="PF13419">
    <property type="entry name" value="HAD_2"/>
    <property type="match status" value="1"/>
</dbReference>
<dbReference type="GO" id="GO:0016787">
    <property type="term" value="F:hydrolase activity"/>
    <property type="evidence" value="ECO:0007669"/>
    <property type="project" value="UniProtKB-KW"/>
</dbReference>
<gene>
    <name evidence="1" type="ORF">ACFSOY_01025</name>
</gene>
<dbReference type="Gene3D" id="1.10.150.240">
    <property type="entry name" value="Putative phosphatase, domain 2"/>
    <property type="match status" value="1"/>
</dbReference>
<dbReference type="CDD" id="cd16423">
    <property type="entry name" value="HAD_BPGM-like"/>
    <property type="match status" value="1"/>
</dbReference>
<dbReference type="InterPro" id="IPR023214">
    <property type="entry name" value="HAD_sf"/>
</dbReference>
<dbReference type="SUPFAM" id="SSF56784">
    <property type="entry name" value="HAD-like"/>
    <property type="match status" value="1"/>
</dbReference>
<dbReference type="RefSeq" id="WP_386043461.1">
    <property type="nucleotide sequence ID" value="NZ_JBHUIO010000002.1"/>
</dbReference>
<dbReference type="EMBL" id="JBHUIO010000002">
    <property type="protein sequence ID" value="MFD2168600.1"/>
    <property type="molecule type" value="Genomic_DNA"/>
</dbReference>
<evidence type="ECO:0000313" key="2">
    <source>
        <dbReference type="Proteomes" id="UP001597343"/>
    </source>
</evidence>
<dbReference type="InterPro" id="IPR006439">
    <property type="entry name" value="HAD-SF_hydro_IA"/>
</dbReference>
<dbReference type="PANTHER" id="PTHR18901:SF38">
    <property type="entry name" value="PSEUDOURIDINE-5'-PHOSPHATASE"/>
    <property type="match status" value="1"/>
</dbReference>
<dbReference type="SFLD" id="SFLDG01129">
    <property type="entry name" value="C1.5:_HAD__Beta-PGM__Phosphata"/>
    <property type="match status" value="1"/>
</dbReference>
<dbReference type="NCBIfam" id="TIGR01509">
    <property type="entry name" value="HAD-SF-IA-v3"/>
    <property type="match status" value="1"/>
</dbReference>
<comment type="caution">
    <text evidence="1">The sequence shown here is derived from an EMBL/GenBank/DDBJ whole genome shotgun (WGS) entry which is preliminary data.</text>
</comment>
<protein>
    <submittedName>
        <fullName evidence="1">HAD family hydrolase</fullName>
    </submittedName>
</protein>
<accession>A0ABW4ZSP4</accession>
<keyword evidence="1" id="KW-0378">Hydrolase</keyword>
<sequence>MIRAIIFDFDGLLVDTETPWYEALLAVYQEHDAHLPLDTYLQCVGTSLEQFDPYKHLATCIGRSLDLDAIRRRTSEKHAQIMEQVGLRPGVEAYLDQARSLGLKVGLASSSKREWVVGYLERFRIREHFEVIRTADDVQKVKPDPELYRSALQALGVDHSHALSFEDSLNGLRAAKAAGMHCVIVPNSITQHLAFAGHSYRLESMSALPLQMVIEQVLRAEVQ</sequence>
<dbReference type="Gene3D" id="3.40.50.1000">
    <property type="entry name" value="HAD superfamily/HAD-like"/>
    <property type="match status" value="1"/>
</dbReference>
<keyword evidence="2" id="KW-1185">Reference proteome</keyword>